<dbReference type="OrthoDB" id="42889at2759"/>
<dbReference type="GO" id="GO:0032259">
    <property type="term" value="P:methylation"/>
    <property type="evidence" value="ECO:0007669"/>
    <property type="project" value="UniProtKB-KW"/>
</dbReference>
<dbReference type="EMBL" id="VXIS01000037">
    <property type="protein sequence ID" value="KAA8911325.1"/>
    <property type="molecule type" value="Genomic_DNA"/>
</dbReference>
<dbReference type="SUPFAM" id="SSF82199">
    <property type="entry name" value="SET domain"/>
    <property type="match status" value="1"/>
</dbReference>
<comment type="caution">
    <text evidence="5">The sequence shown here is derived from an EMBL/GenBank/DDBJ whole genome shotgun (WGS) entry which is preliminary data.</text>
</comment>
<reference evidence="5 6" key="1">
    <citation type="submission" date="2019-09" db="EMBL/GenBank/DDBJ databases">
        <title>Draft genome of the ectomycorrhizal ascomycete Sphaerosporella brunnea.</title>
        <authorList>
            <consortium name="DOE Joint Genome Institute"/>
            <person name="Benucci G.M."/>
            <person name="Marozzi G."/>
            <person name="Antonielli L."/>
            <person name="Sanchez S."/>
            <person name="Marco P."/>
            <person name="Wang X."/>
            <person name="Falini L.B."/>
            <person name="Barry K."/>
            <person name="Haridas S."/>
            <person name="Lipzen A."/>
            <person name="Labutti K."/>
            <person name="Grigoriev I.V."/>
            <person name="Murat C."/>
            <person name="Martin F."/>
            <person name="Albertini E."/>
            <person name="Donnini D."/>
            <person name="Bonito G."/>
        </authorList>
    </citation>
    <scope>NUCLEOTIDE SEQUENCE [LARGE SCALE GENOMIC DNA]</scope>
    <source>
        <strain evidence="5 6">Sb_GMNB300</strain>
    </source>
</reference>
<gene>
    <name evidence="5" type="ORF">FN846DRAFT_450492</name>
</gene>
<dbReference type="InterPro" id="IPR050600">
    <property type="entry name" value="SETD3_SETD6_MTase"/>
</dbReference>
<proteinExistence type="predicted"/>
<sequence length="536" mass="60800">MRISNRVFSEDEAWNSYGQWIVSNNGYIHESLTFHTIPSSGRSIITTAPIPRGTQLVSCSHTLFLSYARARSLLPSTFTSTVNKHTSLCFALCQQWILGEASFWYPYLRILPREFNTPLYFSDADLKFLVGCNLSPSAVEERRAIWKGEWKEGLEALKSAGEESVAEYTWELYLWAATIFSSRSFPGNFVDKAHDSPVLFPILDALNHQPCKRITWQIGTEEVAFLSVDAIAAGVEVYNNYGPKGNEELLMGYGFCIPENPAETVALRFNTPPLAPEQAEIYKSLKHPDKEDYYYLTLKAGYPLELISLFRLLTAAPSEMRLLENTPYKSVSVRNELATQFQLVMAISKKLQGFETVALEEPVNQRQQAALTLRSGQQEILRSALSHSRETISSLFTEHEGKEIFSIETVLQNSVFAEAVEACFETSDVEEIIEAEQEDIVFVLWLCWKYITKDEKWSGWFDRMKGVYPMQEEMTVEEVFEAIFPEAAEAAPEVFGGEEWTAALMGWVMAVYQQEGVNVEPEEGKLVWVISNECPQ</sequence>
<dbReference type="GO" id="GO:0005634">
    <property type="term" value="C:nucleus"/>
    <property type="evidence" value="ECO:0007669"/>
    <property type="project" value="TreeGrafter"/>
</dbReference>
<evidence type="ECO:0000313" key="5">
    <source>
        <dbReference type="EMBL" id="KAA8911325.1"/>
    </source>
</evidence>
<dbReference type="InterPro" id="IPR044432">
    <property type="entry name" value="Set10/Efm1_SET"/>
</dbReference>
<dbReference type="Pfam" id="PF09273">
    <property type="entry name" value="Rubis-subs-bind"/>
    <property type="match status" value="1"/>
</dbReference>
<accession>A0A5J5F4W8</accession>
<feature type="domain" description="SET" evidence="4">
    <location>
        <begin position="30"/>
        <end position="242"/>
    </location>
</feature>
<protein>
    <recommendedName>
        <fullName evidence="4">SET domain-containing protein</fullName>
    </recommendedName>
</protein>
<dbReference type="InterPro" id="IPR015353">
    <property type="entry name" value="Rubisco_LSMT_subst-bd"/>
</dbReference>
<dbReference type="SUPFAM" id="SSF81822">
    <property type="entry name" value="RuBisCo LSMT C-terminal, substrate-binding domain"/>
    <property type="match status" value="1"/>
</dbReference>
<dbReference type="PROSITE" id="PS50280">
    <property type="entry name" value="SET"/>
    <property type="match status" value="1"/>
</dbReference>
<dbReference type="PANTHER" id="PTHR13271">
    <property type="entry name" value="UNCHARACTERIZED PUTATIVE METHYLTRANSFERASE"/>
    <property type="match status" value="1"/>
</dbReference>
<dbReference type="Proteomes" id="UP000326924">
    <property type="component" value="Unassembled WGS sequence"/>
</dbReference>
<keyword evidence="6" id="KW-1185">Reference proteome</keyword>
<dbReference type="InterPro" id="IPR001214">
    <property type="entry name" value="SET_dom"/>
</dbReference>
<organism evidence="5 6">
    <name type="scientific">Sphaerosporella brunnea</name>
    <dbReference type="NCBI Taxonomy" id="1250544"/>
    <lineage>
        <taxon>Eukaryota</taxon>
        <taxon>Fungi</taxon>
        <taxon>Dikarya</taxon>
        <taxon>Ascomycota</taxon>
        <taxon>Pezizomycotina</taxon>
        <taxon>Pezizomycetes</taxon>
        <taxon>Pezizales</taxon>
        <taxon>Pyronemataceae</taxon>
        <taxon>Sphaerosporella</taxon>
    </lineage>
</organism>
<dbReference type="GO" id="GO:0016279">
    <property type="term" value="F:protein-lysine N-methyltransferase activity"/>
    <property type="evidence" value="ECO:0007669"/>
    <property type="project" value="InterPro"/>
</dbReference>
<dbReference type="InParanoid" id="A0A5J5F4W8"/>
<evidence type="ECO:0000256" key="2">
    <source>
        <dbReference type="ARBA" id="ARBA00022679"/>
    </source>
</evidence>
<evidence type="ECO:0000259" key="4">
    <source>
        <dbReference type="PROSITE" id="PS50280"/>
    </source>
</evidence>
<dbReference type="InterPro" id="IPR036464">
    <property type="entry name" value="Rubisco_LSMT_subst-bd_sf"/>
</dbReference>
<evidence type="ECO:0000256" key="1">
    <source>
        <dbReference type="ARBA" id="ARBA00022603"/>
    </source>
</evidence>
<dbReference type="Gene3D" id="3.90.1420.10">
    <property type="entry name" value="Rubisco LSMT, substrate-binding domain"/>
    <property type="match status" value="1"/>
</dbReference>
<dbReference type="Gene3D" id="3.90.1410.10">
    <property type="entry name" value="set domain protein methyltransferase, domain 1"/>
    <property type="match status" value="1"/>
</dbReference>
<evidence type="ECO:0000313" key="6">
    <source>
        <dbReference type="Proteomes" id="UP000326924"/>
    </source>
</evidence>
<keyword evidence="1" id="KW-0489">Methyltransferase</keyword>
<evidence type="ECO:0000256" key="3">
    <source>
        <dbReference type="ARBA" id="ARBA00022691"/>
    </source>
</evidence>
<keyword evidence="3" id="KW-0949">S-adenosyl-L-methionine</keyword>
<dbReference type="CDD" id="cd19180">
    <property type="entry name" value="SET_SpSET10-like"/>
    <property type="match status" value="1"/>
</dbReference>
<name>A0A5J5F4W8_9PEZI</name>
<dbReference type="PANTHER" id="PTHR13271:SF147">
    <property type="entry name" value="PROTEIN-LYSINE N-METHYLTRANSFERASE EFM1-RELATED"/>
    <property type="match status" value="1"/>
</dbReference>
<dbReference type="AlphaFoldDB" id="A0A5J5F4W8"/>
<dbReference type="InterPro" id="IPR046341">
    <property type="entry name" value="SET_dom_sf"/>
</dbReference>
<keyword evidence="2" id="KW-0808">Transferase</keyword>
<dbReference type="FunCoup" id="A0A5J5F4W8">
    <property type="interactions" value="371"/>
</dbReference>